<dbReference type="EMBL" id="CAJVQC010033537">
    <property type="protein sequence ID" value="CAG8754195.1"/>
    <property type="molecule type" value="Genomic_DNA"/>
</dbReference>
<reference evidence="1" key="1">
    <citation type="submission" date="2021-06" db="EMBL/GenBank/DDBJ databases">
        <authorList>
            <person name="Kallberg Y."/>
            <person name="Tangrot J."/>
            <person name="Rosling A."/>
        </authorList>
    </citation>
    <scope>NUCLEOTIDE SEQUENCE</scope>
    <source>
        <strain evidence="1">MA461A</strain>
    </source>
</reference>
<gene>
    <name evidence="1" type="ORF">RPERSI_LOCUS14504</name>
</gene>
<evidence type="ECO:0000313" key="2">
    <source>
        <dbReference type="Proteomes" id="UP000789920"/>
    </source>
</evidence>
<evidence type="ECO:0000313" key="1">
    <source>
        <dbReference type="EMBL" id="CAG8754195.1"/>
    </source>
</evidence>
<keyword evidence="2" id="KW-1185">Reference proteome</keyword>
<accession>A0ACA9QIU8</accession>
<protein>
    <submittedName>
        <fullName evidence="1">28437_t:CDS:1</fullName>
    </submittedName>
</protein>
<name>A0ACA9QIU8_9GLOM</name>
<organism evidence="1 2">
    <name type="scientific">Racocetra persica</name>
    <dbReference type="NCBI Taxonomy" id="160502"/>
    <lineage>
        <taxon>Eukaryota</taxon>
        <taxon>Fungi</taxon>
        <taxon>Fungi incertae sedis</taxon>
        <taxon>Mucoromycota</taxon>
        <taxon>Glomeromycotina</taxon>
        <taxon>Glomeromycetes</taxon>
        <taxon>Diversisporales</taxon>
        <taxon>Gigasporaceae</taxon>
        <taxon>Racocetra</taxon>
    </lineage>
</organism>
<sequence length="105" mass="11859">MWILIFKIVTLTGPVILTCIQCSHNWTFILIALSKLAPDTFLLAKNYVHGYDYDDGDFLDDNFRCFIAFATFALCVCGWVASANFVFIATDHSPNDITVLTWISI</sequence>
<dbReference type="Proteomes" id="UP000789920">
    <property type="component" value="Unassembled WGS sequence"/>
</dbReference>
<feature type="non-terminal residue" evidence="1">
    <location>
        <position position="105"/>
    </location>
</feature>
<proteinExistence type="predicted"/>
<comment type="caution">
    <text evidence="1">The sequence shown here is derived from an EMBL/GenBank/DDBJ whole genome shotgun (WGS) entry which is preliminary data.</text>
</comment>